<keyword evidence="3" id="KW-0285">Flavoprotein</keyword>
<evidence type="ECO:0000256" key="2">
    <source>
        <dbReference type="ARBA" id="ARBA00005979"/>
    </source>
</evidence>
<evidence type="ECO:0000256" key="1">
    <source>
        <dbReference type="ARBA" id="ARBA00001917"/>
    </source>
</evidence>
<reference evidence="7 8" key="1">
    <citation type="submission" date="2024-01" db="EMBL/GenBank/DDBJ databases">
        <title>The complete chloroplast genome sequence of Lithospermum erythrorhizon: insights into the phylogenetic relationship among Boraginaceae species and the maternal lineages of purple gromwells.</title>
        <authorList>
            <person name="Okada T."/>
            <person name="Watanabe K."/>
        </authorList>
    </citation>
    <scope>NUCLEOTIDE SEQUENCE [LARGE SCALE GENOMIC DNA]</scope>
</reference>
<gene>
    <name evidence="7" type="ORF">LIER_20059</name>
</gene>
<dbReference type="PANTHER" id="PTHR22893">
    <property type="entry name" value="NADH OXIDOREDUCTASE-RELATED"/>
    <property type="match status" value="1"/>
</dbReference>
<comment type="similarity">
    <text evidence="2">Belongs to the NADH:flavin oxidoreductase/NADH oxidase family.</text>
</comment>
<evidence type="ECO:0000256" key="3">
    <source>
        <dbReference type="ARBA" id="ARBA00022630"/>
    </source>
</evidence>
<keyword evidence="8" id="KW-1185">Reference proteome</keyword>
<evidence type="ECO:0000256" key="5">
    <source>
        <dbReference type="ARBA" id="ARBA00022857"/>
    </source>
</evidence>
<comment type="caution">
    <text evidence="7">The sequence shown here is derived from an EMBL/GenBank/DDBJ whole genome shotgun (WGS) entry which is preliminary data.</text>
</comment>
<evidence type="ECO:0000313" key="8">
    <source>
        <dbReference type="Proteomes" id="UP001454036"/>
    </source>
</evidence>
<organism evidence="7 8">
    <name type="scientific">Lithospermum erythrorhizon</name>
    <name type="common">Purple gromwell</name>
    <name type="synonym">Lithospermum officinale var. erythrorhizon</name>
    <dbReference type="NCBI Taxonomy" id="34254"/>
    <lineage>
        <taxon>Eukaryota</taxon>
        <taxon>Viridiplantae</taxon>
        <taxon>Streptophyta</taxon>
        <taxon>Embryophyta</taxon>
        <taxon>Tracheophyta</taxon>
        <taxon>Spermatophyta</taxon>
        <taxon>Magnoliopsida</taxon>
        <taxon>eudicotyledons</taxon>
        <taxon>Gunneridae</taxon>
        <taxon>Pentapetalae</taxon>
        <taxon>asterids</taxon>
        <taxon>lamiids</taxon>
        <taxon>Boraginales</taxon>
        <taxon>Boraginaceae</taxon>
        <taxon>Boraginoideae</taxon>
        <taxon>Lithospermeae</taxon>
        <taxon>Lithospermum</taxon>
    </lineage>
</organism>
<keyword evidence="5" id="KW-0521">NADP</keyword>
<dbReference type="AlphaFoldDB" id="A0AAV3QL14"/>
<feature type="domain" description="NADH:flavin oxidoreductase/NADH oxidase N-terminal" evidence="6">
    <location>
        <begin position="56"/>
        <end position="268"/>
    </location>
</feature>
<dbReference type="Proteomes" id="UP001454036">
    <property type="component" value="Unassembled WGS sequence"/>
</dbReference>
<dbReference type="SUPFAM" id="SSF51395">
    <property type="entry name" value="FMN-linked oxidoreductases"/>
    <property type="match status" value="1"/>
</dbReference>
<dbReference type="InterPro" id="IPR013785">
    <property type="entry name" value="Aldolase_TIM"/>
</dbReference>
<comment type="cofactor">
    <cofactor evidence="1">
        <name>FMN</name>
        <dbReference type="ChEBI" id="CHEBI:58210"/>
    </cofactor>
</comment>
<dbReference type="GO" id="GO:0016491">
    <property type="term" value="F:oxidoreductase activity"/>
    <property type="evidence" value="ECO:0007669"/>
    <property type="project" value="InterPro"/>
</dbReference>
<dbReference type="GO" id="GO:0010181">
    <property type="term" value="F:FMN binding"/>
    <property type="evidence" value="ECO:0007669"/>
    <property type="project" value="InterPro"/>
</dbReference>
<dbReference type="Gene3D" id="3.20.20.70">
    <property type="entry name" value="Aldolase class I"/>
    <property type="match status" value="1"/>
</dbReference>
<dbReference type="InterPro" id="IPR001155">
    <property type="entry name" value="OxRdtase_FMN_N"/>
</dbReference>
<dbReference type="PANTHER" id="PTHR22893:SF91">
    <property type="entry name" value="NADPH DEHYDROGENASE 2-RELATED"/>
    <property type="match status" value="1"/>
</dbReference>
<evidence type="ECO:0000313" key="7">
    <source>
        <dbReference type="EMBL" id="GAA0164409.1"/>
    </source>
</evidence>
<name>A0AAV3QL14_LITER</name>
<dbReference type="InterPro" id="IPR045247">
    <property type="entry name" value="Oye-like"/>
</dbReference>
<dbReference type="Pfam" id="PF00724">
    <property type="entry name" value="Oxidored_FMN"/>
    <property type="match status" value="1"/>
</dbReference>
<accession>A0AAV3QL14</accession>
<protein>
    <submittedName>
        <fullName evidence="7">Oxidoreductase</fullName>
    </submittedName>
</protein>
<evidence type="ECO:0000259" key="6">
    <source>
        <dbReference type="Pfam" id="PF00724"/>
    </source>
</evidence>
<evidence type="ECO:0000256" key="4">
    <source>
        <dbReference type="ARBA" id="ARBA00022643"/>
    </source>
</evidence>
<proteinExistence type="inferred from homology"/>
<keyword evidence="4" id="KW-0288">FMN</keyword>
<dbReference type="EMBL" id="BAABME010005035">
    <property type="protein sequence ID" value="GAA0164409.1"/>
    <property type="molecule type" value="Genomic_DNA"/>
</dbReference>
<sequence length="290" mass="32689">MLSYITHREQPEEVFSSQKLQEFLTLPKGNLSSPFLSKKSNISRSLYMIHQVYGESKPIVEAVHAKGGIFFCQIWHARRVSSEGFQPGGQASISSTNKPLTDGAQCSTARCLRADEIPEIVDHFRVAARNAINAEQFLKDQVNDRTDEYGGSLENRCRFALEIVEAVVNEIGADKVGIRLSPFANYMESGDSNPNTLGLYMAEALSKHGILYRHMVEPRMVKVMEKGECHDSLLSMRKEFKGTFMVAGGYEREDGNQAIEENGADLVFLLHMVDYSWLIQICLSNRRKWS</sequence>